<proteinExistence type="predicted"/>
<accession>K1XE33</accession>
<sequence>MHFSGLYCQLAIAAMGALASPVDVAARAVAVAERATKPAAFFLVGDSTTAAQKGGSGGWGDGFLGTLVDGAKGTNFGDNGATTVSFVEEGFWDPVMAALKENVADFDCYVTIQFGHNDQKPAKGISIEQYSTNLKNFADQVTAAGGTPILVTPLARRKYKGDVELDLVDQVTATLAVATDNKVAVIDLNAASMKYLNAIGEANARNYDPEAGDETHLNPAGTILFGNMVAGLISESQVGDKVKAFISEDPVIAADIASGTYVLPSA</sequence>
<dbReference type="HOGENOM" id="CLU_065859_1_0_1"/>
<dbReference type="InParanoid" id="K1XE33"/>
<dbReference type="eggNOG" id="ENOG502S5SG">
    <property type="taxonomic scope" value="Eukaryota"/>
</dbReference>
<dbReference type="CDD" id="cd01821">
    <property type="entry name" value="Rhamnogalacturan_acetylesterase_like"/>
    <property type="match status" value="1"/>
</dbReference>
<organism evidence="3 4">
    <name type="scientific">Marssonina brunnea f. sp. multigermtubi (strain MB_m1)</name>
    <name type="common">Marssonina leaf spot fungus</name>
    <dbReference type="NCBI Taxonomy" id="1072389"/>
    <lineage>
        <taxon>Eukaryota</taxon>
        <taxon>Fungi</taxon>
        <taxon>Dikarya</taxon>
        <taxon>Ascomycota</taxon>
        <taxon>Pezizomycotina</taxon>
        <taxon>Leotiomycetes</taxon>
        <taxon>Helotiales</taxon>
        <taxon>Drepanopezizaceae</taxon>
        <taxon>Drepanopeziza</taxon>
    </lineage>
</organism>
<dbReference type="EMBL" id="JH921431">
    <property type="protein sequence ID" value="EKD19103.1"/>
    <property type="molecule type" value="Genomic_DNA"/>
</dbReference>
<dbReference type="OMA" id="ETGWGMA"/>
<evidence type="ECO:0000313" key="3">
    <source>
        <dbReference type="EMBL" id="EKD19103.1"/>
    </source>
</evidence>
<dbReference type="RefSeq" id="XP_007290229.1">
    <property type="nucleotide sequence ID" value="XM_007290167.1"/>
</dbReference>
<keyword evidence="1" id="KW-0732">Signal</keyword>
<feature type="signal peptide" evidence="1">
    <location>
        <begin position="1"/>
        <end position="19"/>
    </location>
</feature>
<name>K1XE33_MARBU</name>
<evidence type="ECO:0000259" key="2">
    <source>
        <dbReference type="Pfam" id="PF13472"/>
    </source>
</evidence>
<dbReference type="Proteomes" id="UP000006753">
    <property type="component" value="Unassembled WGS sequence"/>
</dbReference>
<dbReference type="SUPFAM" id="SSF52266">
    <property type="entry name" value="SGNH hydrolase"/>
    <property type="match status" value="1"/>
</dbReference>
<dbReference type="STRING" id="1072389.K1XE33"/>
<dbReference type="GO" id="GO:0016787">
    <property type="term" value="F:hydrolase activity"/>
    <property type="evidence" value="ECO:0007669"/>
    <property type="project" value="InterPro"/>
</dbReference>
<dbReference type="PANTHER" id="PTHR43695:SF2">
    <property type="entry name" value="PUTATIVE (AFU_ORTHOLOGUE AFUA_2G17250)-RELATED"/>
    <property type="match status" value="1"/>
</dbReference>
<dbReference type="KEGG" id="mbe:MBM_02340"/>
<dbReference type="PANTHER" id="PTHR43695">
    <property type="entry name" value="PUTATIVE (AFU_ORTHOLOGUE AFUA_2G17250)-RELATED"/>
    <property type="match status" value="1"/>
</dbReference>
<dbReference type="InterPro" id="IPR037459">
    <property type="entry name" value="RhgT-like"/>
</dbReference>
<dbReference type="Pfam" id="PF13472">
    <property type="entry name" value="Lipase_GDSL_2"/>
    <property type="match status" value="1"/>
</dbReference>
<feature type="chain" id="PRO_5003853312" description="SGNH hydrolase-type esterase domain-containing protein" evidence="1">
    <location>
        <begin position="20"/>
        <end position="266"/>
    </location>
</feature>
<dbReference type="AlphaFoldDB" id="K1XE33"/>
<feature type="domain" description="SGNH hydrolase-type esterase" evidence="2">
    <location>
        <begin position="44"/>
        <end position="221"/>
    </location>
</feature>
<dbReference type="Gene3D" id="3.40.50.1110">
    <property type="entry name" value="SGNH hydrolase"/>
    <property type="match status" value="1"/>
</dbReference>
<dbReference type="InterPro" id="IPR036514">
    <property type="entry name" value="SGNH_hydro_sf"/>
</dbReference>
<protein>
    <recommendedName>
        <fullName evidence="2">SGNH hydrolase-type esterase domain-containing protein</fullName>
    </recommendedName>
</protein>
<dbReference type="InterPro" id="IPR013830">
    <property type="entry name" value="SGNH_hydro"/>
</dbReference>
<reference evidence="3 4" key="1">
    <citation type="journal article" date="2012" name="BMC Genomics">
        <title>Sequencing the genome of Marssonina brunnea reveals fungus-poplar co-evolution.</title>
        <authorList>
            <person name="Zhu S."/>
            <person name="Cao Y.-Z."/>
            <person name="Jiang C."/>
            <person name="Tan B.-Y."/>
            <person name="Wang Z."/>
            <person name="Feng S."/>
            <person name="Zhang L."/>
            <person name="Su X.-H."/>
            <person name="Brejova B."/>
            <person name="Vinar T."/>
            <person name="Xu M."/>
            <person name="Wang M.-X."/>
            <person name="Zhang S.-G."/>
            <person name="Huang M.-R."/>
            <person name="Wu R."/>
            <person name="Zhou Y."/>
        </authorList>
    </citation>
    <scope>NUCLEOTIDE SEQUENCE [LARGE SCALE GENOMIC DNA]</scope>
    <source>
        <strain evidence="3 4">MB_m1</strain>
    </source>
</reference>
<dbReference type="OrthoDB" id="5041285at2759"/>
<keyword evidence="4" id="KW-1185">Reference proteome</keyword>
<dbReference type="GeneID" id="18758275"/>
<evidence type="ECO:0000313" key="4">
    <source>
        <dbReference type="Proteomes" id="UP000006753"/>
    </source>
</evidence>
<evidence type="ECO:0000256" key="1">
    <source>
        <dbReference type="SAM" id="SignalP"/>
    </source>
</evidence>
<gene>
    <name evidence="3" type="ORF">MBM_02340</name>
</gene>